<dbReference type="Proteomes" id="UP000708208">
    <property type="component" value="Unassembled WGS sequence"/>
</dbReference>
<feature type="domain" description="Carboxylesterase type B" evidence="3">
    <location>
        <begin position="13"/>
        <end position="91"/>
    </location>
</feature>
<evidence type="ECO:0000313" key="5">
    <source>
        <dbReference type="Proteomes" id="UP000708208"/>
    </source>
</evidence>
<keyword evidence="2" id="KW-0325">Glycoprotein</keyword>
<evidence type="ECO:0000313" key="4">
    <source>
        <dbReference type="EMBL" id="CAG7727130.1"/>
    </source>
</evidence>
<comment type="similarity">
    <text evidence="1">Belongs to the type-B carboxylesterase/lipase family.</text>
</comment>
<name>A0A8J2P073_9HEXA</name>
<evidence type="ECO:0000256" key="2">
    <source>
        <dbReference type="ARBA" id="ARBA00023180"/>
    </source>
</evidence>
<sequence>MGKEQWLREMATTKPDVELPVMVFVHGDDYSYGAGHPYDPSMLASQGNIIVVTMNYRLGILGFLNANSDGYFKSPANFALLDQIAALHWVQ</sequence>
<dbReference type="AlphaFoldDB" id="A0A8J2P073"/>
<dbReference type="InterPro" id="IPR002018">
    <property type="entry name" value="CarbesteraseB"/>
</dbReference>
<dbReference type="OrthoDB" id="3200163at2759"/>
<dbReference type="InterPro" id="IPR051093">
    <property type="entry name" value="Neuroligin/BSAL"/>
</dbReference>
<accession>A0A8J2P073</accession>
<gene>
    <name evidence="4" type="ORF">AFUS01_LOCUS15988</name>
</gene>
<proteinExistence type="inferred from homology"/>
<keyword evidence="5" id="KW-1185">Reference proteome</keyword>
<reference evidence="4" key="1">
    <citation type="submission" date="2021-06" db="EMBL/GenBank/DDBJ databases">
        <authorList>
            <person name="Hodson N. C."/>
            <person name="Mongue J. A."/>
            <person name="Jaron S. K."/>
        </authorList>
    </citation>
    <scope>NUCLEOTIDE SEQUENCE</scope>
</reference>
<organism evidence="4 5">
    <name type="scientific">Allacma fusca</name>
    <dbReference type="NCBI Taxonomy" id="39272"/>
    <lineage>
        <taxon>Eukaryota</taxon>
        <taxon>Metazoa</taxon>
        <taxon>Ecdysozoa</taxon>
        <taxon>Arthropoda</taxon>
        <taxon>Hexapoda</taxon>
        <taxon>Collembola</taxon>
        <taxon>Symphypleona</taxon>
        <taxon>Sminthuridae</taxon>
        <taxon>Allacma</taxon>
    </lineage>
</organism>
<dbReference type="EMBL" id="CAJVCH010144121">
    <property type="protein sequence ID" value="CAG7727130.1"/>
    <property type="molecule type" value="Genomic_DNA"/>
</dbReference>
<evidence type="ECO:0000256" key="1">
    <source>
        <dbReference type="ARBA" id="ARBA00005964"/>
    </source>
</evidence>
<protein>
    <recommendedName>
        <fullName evidence="3">Carboxylesterase type B domain-containing protein</fullName>
    </recommendedName>
</protein>
<feature type="non-terminal residue" evidence="4">
    <location>
        <position position="1"/>
    </location>
</feature>
<comment type="caution">
    <text evidence="4">The sequence shown here is derived from an EMBL/GenBank/DDBJ whole genome shotgun (WGS) entry which is preliminary data.</text>
</comment>
<evidence type="ECO:0000259" key="3">
    <source>
        <dbReference type="Pfam" id="PF00135"/>
    </source>
</evidence>
<dbReference type="Pfam" id="PF00135">
    <property type="entry name" value="COesterase"/>
    <property type="match status" value="1"/>
</dbReference>
<dbReference type="PANTHER" id="PTHR43903">
    <property type="entry name" value="NEUROLIGIN"/>
    <property type="match status" value="1"/>
</dbReference>